<dbReference type="NCBIfam" id="TIGR02444">
    <property type="entry name" value="TIGR02444 family protein"/>
    <property type="match status" value="1"/>
</dbReference>
<dbReference type="InterPro" id="IPR012659">
    <property type="entry name" value="CHP02444"/>
</dbReference>
<dbReference type="Pfam" id="PF09523">
    <property type="entry name" value="DUF2390"/>
    <property type="match status" value="1"/>
</dbReference>
<gene>
    <name evidence="1" type="ORF">NLF92_11745</name>
</gene>
<sequence length="170" mass="19354">MEKQAIATISPEHFWHWSGKVYSTEGIAQALLVWQNHFDGHVNGVLWLAYLGSQHCVLGKQHFQALDAVLNETFAQDVGPIRELRINTNKNDANYAKYLQAELSAEQRQQKALVDLGLHIKLAPESFAGDMLEDTFAYLHWHTEHYVPDDLKKAAYSHISSMIKLLNRSV</sequence>
<name>A0AA41X3C8_9ALTE</name>
<proteinExistence type="predicted"/>
<accession>A0AA41X3C8</accession>
<dbReference type="EMBL" id="JANATA010000026">
    <property type="protein sequence ID" value="MCP3429616.1"/>
    <property type="molecule type" value="Genomic_DNA"/>
</dbReference>
<comment type="caution">
    <text evidence="1">The sequence shown here is derived from an EMBL/GenBank/DDBJ whole genome shotgun (WGS) entry which is preliminary data.</text>
</comment>
<evidence type="ECO:0000313" key="2">
    <source>
        <dbReference type="Proteomes" id="UP001165413"/>
    </source>
</evidence>
<dbReference type="Proteomes" id="UP001165413">
    <property type="component" value="Unassembled WGS sequence"/>
</dbReference>
<evidence type="ECO:0000313" key="1">
    <source>
        <dbReference type="EMBL" id="MCP3429616.1"/>
    </source>
</evidence>
<reference evidence="1" key="1">
    <citation type="submission" date="2022-07" db="EMBL/GenBank/DDBJ databases">
        <title>Characterization of the Novel Bacterium Alteromonas immobilis LMIT006 and Alteromonas gregis LMIT007.</title>
        <authorList>
            <person name="Lin X."/>
        </authorList>
    </citation>
    <scope>NUCLEOTIDE SEQUENCE</scope>
    <source>
        <strain evidence="1">LMIT007</strain>
    </source>
</reference>
<organism evidence="1 2">
    <name type="scientific">Opacimonas viscosa</name>
    <dbReference type="NCBI Taxonomy" id="2961944"/>
    <lineage>
        <taxon>Bacteria</taxon>
        <taxon>Pseudomonadati</taxon>
        <taxon>Pseudomonadota</taxon>
        <taxon>Gammaproteobacteria</taxon>
        <taxon>Alteromonadales</taxon>
        <taxon>Alteromonadaceae</taxon>
        <taxon>Opacimonas</taxon>
    </lineage>
</organism>
<protein>
    <submittedName>
        <fullName evidence="1">TIGR02444 family protein</fullName>
    </submittedName>
</protein>
<dbReference type="RefSeq" id="WP_254102184.1">
    <property type="nucleotide sequence ID" value="NZ_JANATA010000026.1"/>
</dbReference>
<keyword evidence="2" id="KW-1185">Reference proteome</keyword>
<dbReference type="AlphaFoldDB" id="A0AA41X3C8"/>